<dbReference type="OrthoDB" id="5961616at2759"/>
<gene>
    <name evidence="2" type="ORF">PACLA_8A050356</name>
</gene>
<protein>
    <submittedName>
        <fullName evidence="2">Uncharacterized protein</fullName>
    </submittedName>
</protein>
<feature type="region of interest" description="Disordered" evidence="1">
    <location>
        <begin position="147"/>
        <end position="167"/>
    </location>
</feature>
<proteinExistence type="predicted"/>
<keyword evidence="3" id="KW-1185">Reference proteome</keyword>
<dbReference type="AlphaFoldDB" id="A0A6S7IE40"/>
<evidence type="ECO:0000313" key="2">
    <source>
        <dbReference type="EMBL" id="CAB4015269.1"/>
    </source>
</evidence>
<dbReference type="EMBL" id="CACRXK020008652">
    <property type="protein sequence ID" value="CAB4015269.1"/>
    <property type="molecule type" value="Genomic_DNA"/>
</dbReference>
<evidence type="ECO:0000256" key="1">
    <source>
        <dbReference type="SAM" id="MobiDB-lite"/>
    </source>
</evidence>
<sequence length="260" mass="29594">MSEVLLLFDVERENTVCSLFGVNTASSLTALRAAVTDQVSELIPEHFLFARDATQQIPKSAEDFVIINSITSREVLETSRGVIVFTNDEIENAVGREKQRRTFWNQKAKQLSKTLLPKAKIYEKIHADWRLQKSENLLQQGRADVELANNTGNGSPSTSSKTKAKVKKGTLQNNIARVKMYKAEYTKLSNEVKELLVGKPTENVKTLRHPRARLDLSKSNLKKAQDAMRKTQDAMRKKYHKTYNDVSRLLRLTISYIVRD</sequence>
<comment type="caution">
    <text evidence="2">The sequence shown here is derived from an EMBL/GenBank/DDBJ whole genome shotgun (WGS) entry which is preliminary data.</text>
</comment>
<accession>A0A6S7IE40</accession>
<name>A0A6S7IE40_PARCT</name>
<organism evidence="2 3">
    <name type="scientific">Paramuricea clavata</name>
    <name type="common">Red gorgonian</name>
    <name type="synonym">Violescent sea-whip</name>
    <dbReference type="NCBI Taxonomy" id="317549"/>
    <lineage>
        <taxon>Eukaryota</taxon>
        <taxon>Metazoa</taxon>
        <taxon>Cnidaria</taxon>
        <taxon>Anthozoa</taxon>
        <taxon>Octocorallia</taxon>
        <taxon>Malacalcyonacea</taxon>
        <taxon>Plexauridae</taxon>
        <taxon>Paramuricea</taxon>
    </lineage>
</organism>
<feature type="compositionally biased region" description="Low complexity" evidence="1">
    <location>
        <begin position="149"/>
        <end position="161"/>
    </location>
</feature>
<reference evidence="2" key="1">
    <citation type="submission" date="2020-04" db="EMBL/GenBank/DDBJ databases">
        <authorList>
            <person name="Alioto T."/>
            <person name="Alioto T."/>
            <person name="Gomez Garrido J."/>
        </authorList>
    </citation>
    <scope>NUCLEOTIDE SEQUENCE</scope>
    <source>
        <strain evidence="2">A484AB</strain>
    </source>
</reference>
<dbReference type="Proteomes" id="UP001152795">
    <property type="component" value="Unassembled WGS sequence"/>
</dbReference>
<evidence type="ECO:0000313" key="3">
    <source>
        <dbReference type="Proteomes" id="UP001152795"/>
    </source>
</evidence>